<accession>G4TZY0</accession>
<dbReference type="AlphaFoldDB" id="G4TZY0"/>
<reference evidence="2 3" key="1">
    <citation type="journal article" date="2011" name="PLoS Pathog.">
        <title>Endophytic Life Strategies Decoded by Genome and Transcriptome Analyses of the Mutualistic Root Symbiont Piriformospora indica.</title>
        <authorList>
            <person name="Zuccaro A."/>
            <person name="Lahrmann U."/>
            <person name="Guldener U."/>
            <person name="Langen G."/>
            <person name="Pfiffi S."/>
            <person name="Biedenkopf D."/>
            <person name="Wong P."/>
            <person name="Samans B."/>
            <person name="Grimm C."/>
            <person name="Basiewicz M."/>
            <person name="Murat C."/>
            <person name="Martin F."/>
            <person name="Kogel K.H."/>
        </authorList>
    </citation>
    <scope>NUCLEOTIDE SEQUENCE [LARGE SCALE GENOMIC DNA]</scope>
    <source>
        <strain evidence="2 3">DSM 11827</strain>
    </source>
</reference>
<proteinExistence type="predicted"/>
<organism evidence="2 3">
    <name type="scientific">Serendipita indica (strain DSM 11827)</name>
    <name type="common">Root endophyte fungus</name>
    <name type="synonym">Piriformospora indica</name>
    <dbReference type="NCBI Taxonomy" id="1109443"/>
    <lineage>
        <taxon>Eukaryota</taxon>
        <taxon>Fungi</taxon>
        <taxon>Dikarya</taxon>
        <taxon>Basidiomycota</taxon>
        <taxon>Agaricomycotina</taxon>
        <taxon>Agaricomycetes</taxon>
        <taxon>Sebacinales</taxon>
        <taxon>Serendipitaceae</taxon>
        <taxon>Serendipita</taxon>
    </lineage>
</organism>
<evidence type="ECO:0000313" key="3">
    <source>
        <dbReference type="Proteomes" id="UP000007148"/>
    </source>
</evidence>
<name>G4TZY0_SERID</name>
<feature type="compositionally biased region" description="Low complexity" evidence="1">
    <location>
        <begin position="1"/>
        <end position="16"/>
    </location>
</feature>
<comment type="caution">
    <text evidence="2">The sequence shown here is derived from an EMBL/GenBank/DDBJ whole genome shotgun (WGS) entry which is preliminary data.</text>
</comment>
<protein>
    <submittedName>
        <fullName evidence="2">Uncharacterized protein</fullName>
    </submittedName>
</protein>
<dbReference type="InParanoid" id="G4TZY0"/>
<gene>
    <name evidence="2" type="ORF">PIIN_10858</name>
</gene>
<dbReference type="OrthoDB" id="3268823at2759"/>
<keyword evidence="3" id="KW-1185">Reference proteome</keyword>
<dbReference type="HOGENOM" id="CLU_2794865_0_0_1"/>
<sequence>MLSNPFSPGSPSSSSPHKVGLKDKIKGEFMVVQGVLSRDEGLKEAEIIGGGGQPLDGYYNFTFGHSTI</sequence>
<evidence type="ECO:0000313" key="2">
    <source>
        <dbReference type="EMBL" id="CCA76873.1"/>
    </source>
</evidence>
<dbReference type="Proteomes" id="UP000007148">
    <property type="component" value="Unassembled WGS sequence"/>
</dbReference>
<dbReference type="EMBL" id="CAFZ01001074">
    <property type="protein sequence ID" value="CCA76873.1"/>
    <property type="molecule type" value="Genomic_DNA"/>
</dbReference>
<evidence type="ECO:0000256" key="1">
    <source>
        <dbReference type="SAM" id="MobiDB-lite"/>
    </source>
</evidence>
<feature type="region of interest" description="Disordered" evidence="1">
    <location>
        <begin position="1"/>
        <end position="20"/>
    </location>
</feature>